<evidence type="ECO:0000256" key="2">
    <source>
        <dbReference type="ARBA" id="ARBA00006671"/>
    </source>
</evidence>
<dbReference type="InterPro" id="IPR008966">
    <property type="entry name" value="Adhesion_dom_sf"/>
</dbReference>
<name>A0A1C4GGY8_9ENTR</name>
<feature type="signal peptide" evidence="5">
    <location>
        <begin position="1"/>
        <end position="21"/>
    </location>
</feature>
<dbReference type="InterPro" id="IPR000259">
    <property type="entry name" value="Adhesion_dom_fimbrial"/>
</dbReference>
<dbReference type="InterPro" id="IPR050263">
    <property type="entry name" value="Bact_Fimbrial_Adh_Pro"/>
</dbReference>
<dbReference type="PANTHER" id="PTHR33420:SF3">
    <property type="entry name" value="FIMBRIAL SUBUNIT ELFA"/>
    <property type="match status" value="1"/>
</dbReference>
<organism evidence="7 8">
    <name type="scientific">Kosakonia oryziphila</name>
    <dbReference type="NCBI Taxonomy" id="1005667"/>
    <lineage>
        <taxon>Bacteria</taxon>
        <taxon>Pseudomonadati</taxon>
        <taxon>Pseudomonadota</taxon>
        <taxon>Gammaproteobacteria</taxon>
        <taxon>Enterobacterales</taxon>
        <taxon>Enterobacteriaceae</taxon>
        <taxon>Kosakonia</taxon>
    </lineage>
</organism>
<dbReference type="PANTHER" id="PTHR33420">
    <property type="entry name" value="FIMBRIAL SUBUNIT ELFA-RELATED"/>
    <property type="match status" value="1"/>
</dbReference>
<dbReference type="SUPFAM" id="SSF49401">
    <property type="entry name" value="Bacterial adhesins"/>
    <property type="match status" value="1"/>
</dbReference>
<dbReference type="Pfam" id="PF00419">
    <property type="entry name" value="Fimbrial"/>
    <property type="match status" value="1"/>
</dbReference>
<evidence type="ECO:0000256" key="1">
    <source>
        <dbReference type="ARBA" id="ARBA00004561"/>
    </source>
</evidence>
<keyword evidence="3 5" id="KW-0732">Signal</keyword>
<dbReference type="GO" id="GO:0043709">
    <property type="term" value="P:cell adhesion involved in single-species biofilm formation"/>
    <property type="evidence" value="ECO:0007669"/>
    <property type="project" value="TreeGrafter"/>
</dbReference>
<dbReference type="EMBL" id="FMBC01000068">
    <property type="protein sequence ID" value="SCC67469.1"/>
    <property type="molecule type" value="Genomic_DNA"/>
</dbReference>
<keyword evidence="8" id="KW-1185">Reference proteome</keyword>
<comment type="subcellular location">
    <subcellularLocation>
        <location evidence="1">Fimbrium</location>
    </subcellularLocation>
</comment>
<accession>A0A1C4GGY8</accession>
<evidence type="ECO:0000256" key="4">
    <source>
        <dbReference type="ARBA" id="ARBA00023263"/>
    </source>
</evidence>
<proteinExistence type="inferred from homology"/>
<dbReference type="GO" id="GO:0009289">
    <property type="term" value="C:pilus"/>
    <property type="evidence" value="ECO:0007669"/>
    <property type="project" value="UniProtKB-SubCell"/>
</dbReference>
<evidence type="ECO:0000313" key="7">
    <source>
        <dbReference type="EMBL" id="SCC67469.1"/>
    </source>
</evidence>
<dbReference type="Proteomes" id="UP000198515">
    <property type="component" value="Unassembled WGS sequence"/>
</dbReference>
<sequence>MKKITFITIALAAGVCGTALAADGTINFTGNIRDTACKVDTASANQTVNLGSVSANSFAAAGATASSTRFTINLTDCPAAVTSASTRFDGPLASGNSNLLALSSGQTATGVGVGIYEQDSTTLIPVGNVSAPVTLATTGTNALNYIAKYVPTDATVGAGTANTVAAFTVTYN</sequence>
<feature type="chain" id="PRO_5008692468" evidence="5">
    <location>
        <begin position="22"/>
        <end position="172"/>
    </location>
</feature>
<dbReference type="OrthoDB" id="6466381at2"/>
<feature type="domain" description="Fimbrial-type adhesion" evidence="6">
    <location>
        <begin position="26"/>
        <end position="171"/>
    </location>
</feature>
<dbReference type="InterPro" id="IPR036937">
    <property type="entry name" value="Adhesion_dom_fimbrial_sf"/>
</dbReference>
<evidence type="ECO:0000259" key="6">
    <source>
        <dbReference type="Pfam" id="PF00419"/>
    </source>
</evidence>
<evidence type="ECO:0000313" key="8">
    <source>
        <dbReference type="Proteomes" id="UP000198515"/>
    </source>
</evidence>
<dbReference type="Gene3D" id="2.60.40.1090">
    <property type="entry name" value="Fimbrial-type adhesion domain"/>
    <property type="match status" value="1"/>
</dbReference>
<gene>
    <name evidence="7" type="ORF">GA0061070_10684</name>
</gene>
<evidence type="ECO:0000256" key="5">
    <source>
        <dbReference type="SAM" id="SignalP"/>
    </source>
</evidence>
<dbReference type="RefSeq" id="WP_090138543.1">
    <property type="nucleotide sequence ID" value="NZ_FMBC01000068.1"/>
</dbReference>
<keyword evidence="4" id="KW-0281">Fimbrium</keyword>
<comment type="similarity">
    <text evidence="2">Belongs to the fimbrial protein family.</text>
</comment>
<reference evidence="8" key="1">
    <citation type="submission" date="2016-08" db="EMBL/GenBank/DDBJ databases">
        <authorList>
            <person name="Varghese N."/>
            <person name="Submissions Spin"/>
        </authorList>
    </citation>
    <scope>NUCLEOTIDE SEQUENCE [LARGE SCALE GENOMIC DNA]</scope>
    <source>
        <strain evidence="8">REICA_142</strain>
    </source>
</reference>
<dbReference type="AlphaFoldDB" id="A0A1C4GGY8"/>
<evidence type="ECO:0000256" key="3">
    <source>
        <dbReference type="ARBA" id="ARBA00022729"/>
    </source>
</evidence>
<protein>
    <submittedName>
        <fullName evidence="7">Major type 1 subunit fimbrin (Pilin)</fullName>
    </submittedName>
</protein>